<name>A0A7W9SW78_ARMRO</name>
<accession>A0A7W9SW78</accession>
<evidence type="ECO:0000313" key="2">
    <source>
        <dbReference type="Proteomes" id="UP000520814"/>
    </source>
</evidence>
<protein>
    <submittedName>
        <fullName evidence="1">Uncharacterized protein</fullName>
    </submittedName>
</protein>
<evidence type="ECO:0000313" key="1">
    <source>
        <dbReference type="EMBL" id="MBB6053500.1"/>
    </source>
</evidence>
<gene>
    <name evidence="1" type="ORF">HNQ39_005335</name>
</gene>
<reference evidence="1 2" key="1">
    <citation type="submission" date="2020-08" db="EMBL/GenBank/DDBJ databases">
        <title>Genomic Encyclopedia of Type Strains, Phase IV (KMG-IV): sequencing the most valuable type-strain genomes for metagenomic binning, comparative biology and taxonomic classification.</title>
        <authorList>
            <person name="Goeker M."/>
        </authorList>
    </citation>
    <scope>NUCLEOTIDE SEQUENCE [LARGE SCALE GENOMIC DNA]</scope>
    <source>
        <strain evidence="1 2">DSM 23562</strain>
    </source>
</reference>
<keyword evidence="2" id="KW-1185">Reference proteome</keyword>
<dbReference type="RefSeq" id="WP_184203592.1">
    <property type="nucleotide sequence ID" value="NZ_JACHGW010000007.1"/>
</dbReference>
<organism evidence="1 2">
    <name type="scientific">Armatimonas rosea</name>
    <dbReference type="NCBI Taxonomy" id="685828"/>
    <lineage>
        <taxon>Bacteria</taxon>
        <taxon>Bacillati</taxon>
        <taxon>Armatimonadota</taxon>
        <taxon>Armatimonadia</taxon>
        <taxon>Armatimonadales</taxon>
        <taxon>Armatimonadaceae</taxon>
        <taxon>Armatimonas</taxon>
    </lineage>
</organism>
<dbReference type="EMBL" id="JACHGW010000007">
    <property type="protein sequence ID" value="MBB6053500.1"/>
    <property type="molecule type" value="Genomic_DNA"/>
</dbReference>
<comment type="caution">
    <text evidence="1">The sequence shown here is derived from an EMBL/GenBank/DDBJ whole genome shotgun (WGS) entry which is preliminary data.</text>
</comment>
<dbReference type="Proteomes" id="UP000520814">
    <property type="component" value="Unassembled WGS sequence"/>
</dbReference>
<dbReference type="AlphaFoldDB" id="A0A7W9SW78"/>
<proteinExistence type="predicted"/>
<sequence length="357" mass="37767">MMFGLTSVLLLGLVGQPAAPQPPTTALVRHDFSTSDDGWLGLGDIAKVSRTAPPAPTLHFEYMVGKDSLSALVHTFEPGVLKGAQRLHFSAKTDTDTVLAVLIQEKGGGRFSATATLPKNVWQEIEFSPSELALARDKGDPADANGKLDADQIESVSLIDLHEFFIRTADGPAKALFPGIVAGPRELWLKEFSVGTAALPAPGLDGLARPQLSWIGVGGADLKRTAAAKSPLTATSVEAAYQVGSGKVAGIFHALVSGALAEKTSLTLSVAVLKSATFLVQLEDDQGGKFNTTIEVPGVRSARKLTLPLADFKPDNDSKRDKLDASRVKQLLILDISGLTESVEQNNTLWLANLEAK</sequence>